<comment type="caution">
    <text evidence="4">The sequence shown here is derived from an EMBL/GenBank/DDBJ whole genome shotgun (WGS) entry which is preliminary data.</text>
</comment>
<name>A0A2W4QLQ1_9GAMM</name>
<keyword evidence="1" id="KW-0378">Hydrolase</keyword>
<comment type="catalytic activity">
    <reaction evidence="1">
        <text>a phosphate monoester + H2O = an alcohol + phosphate</text>
        <dbReference type="Rhea" id="RHEA:15017"/>
        <dbReference type="ChEBI" id="CHEBI:15377"/>
        <dbReference type="ChEBI" id="CHEBI:30879"/>
        <dbReference type="ChEBI" id="CHEBI:43474"/>
        <dbReference type="ChEBI" id="CHEBI:67140"/>
        <dbReference type="EC" id="3.1.3.2"/>
    </reaction>
</comment>
<accession>A0A2W4QLQ1</accession>
<evidence type="ECO:0000259" key="3">
    <source>
        <dbReference type="SMART" id="SM00014"/>
    </source>
</evidence>
<dbReference type="GO" id="GO:0030288">
    <property type="term" value="C:outer membrane-bounded periplasmic space"/>
    <property type="evidence" value="ECO:0007669"/>
    <property type="project" value="InterPro"/>
</dbReference>
<dbReference type="PROSITE" id="PS51257">
    <property type="entry name" value="PROKAR_LIPOPROTEIN"/>
    <property type="match status" value="1"/>
</dbReference>
<evidence type="ECO:0000256" key="2">
    <source>
        <dbReference type="SAM" id="SignalP"/>
    </source>
</evidence>
<keyword evidence="2" id="KW-0732">Signal</keyword>
<feature type="domain" description="Phosphatidic acid phosphatase type 2/haloperoxidase" evidence="3">
    <location>
        <begin position="128"/>
        <end position="239"/>
    </location>
</feature>
<reference evidence="4 5" key="1">
    <citation type="journal article" date="2018" name="Aquat. Microb. Ecol.">
        <title>Gammaproteobacterial methanotrophs dominate.</title>
        <authorList>
            <person name="Rissanen A.J."/>
            <person name="Saarenheimo J."/>
            <person name="Tiirola M."/>
            <person name="Peura S."/>
            <person name="Aalto S.L."/>
            <person name="Karvinen A."/>
            <person name="Nykanen H."/>
        </authorList>
    </citation>
    <scope>NUCLEOTIDE SEQUENCE [LARGE SCALE GENOMIC DNA]</scope>
    <source>
        <strain evidence="4">AMbin10</strain>
    </source>
</reference>
<dbReference type="PRINTS" id="PR00483">
    <property type="entry name" value="BACPHPHTASE"/>
</dbReference>
<dbReference type="SUPFAM" id="SSF48317">
    <property type="entry name" value="Acid phosphatase/Vanadium-dependent haloperoxidase"/>
    <property type="match status" value="1"/>
</dbReference>
<evidence type="ECO:0000313" key="5">
    <source>
        <dbReference type="Proteomes" id="UP000249396"/>
    </source>
</evidence>
<sequence>MSVINYRFYRLLPVVLASVAVMAGCTSNAGRDRPAALPSELRAGSVEGYLQPSALPNSLALLPPPPSAGSPGLALDEEFSKKSFALRDTPAWKLAILDDNLSFPNAAGTYSCALNAPITEQDTPHLYTLLRRTLTDAGGSTREAKKHYQRLRPFLVNKQPFCTTGDIEGLKKSGSYPSGHNAAGTAWALILTEILPAQTDAILARGQAFGLSRIVCNVHWHSDTLQGRYMGAYTVARLHAEPAFRADLEAAKAELEAVRAKGLKPTRDCNAEKAGMDLQQTLY</sequence>
<dbReference type="Gene3D" id="1.20.144.10">
    <property type="entry name" value="Phosphatidic acid phosphatase type 2/haloperoxidase"/>
    <property type="match status" value="1"/>
</dbReference>
<gene>
    <name evidence="4" type="ORF">DM484_30535</name>
</gene>
<protein>
    <recommendedName>
        <fullName evidence="1">Acid phosphatase</fullName>
        <ecNumber evidence="1">3.1.3.2</ecNumber>
    </recommendedName>
</protein>
<dbReference type="Pfam" id="PF01569">
    <property type="entry name" value="PAP2"/>
    <property type="match status" value="1"/>
</dbReference>
<proteinExistence type="inferred from homology"/>
<dbReference type="SMART" id="SM00014">
    <property type="entry name" value="acidPPc"/>
    <property type="match status" value="1"/>
</dbReference>
<dbReference type="EMBL" id="QJPH01000590">
    <property type="protein sequence ID" value="PZN68988.1"/>
    <property type="molecule type" value="Genomic_DNA"/>
</dbReference>
<dbReference type="PIRSF" id="PIRSF000897">
    <property type="entry name" value="Acid_Ptase_ClsA"/>
    <property type="match status" value="1"/>
</dbReference>
<dbReference type="CDD" id="cd03397">
    <property type="entry name" value="PAP2_acid_phosphatase"/>
    <property type="match status" value="1"/>
</dbReference>
<feature type="signal peptide" evidence="2">
    <location>
        <begin position="1"/>
        <end position="23"/>
    </location>
</feature>
<dbReference type="AlphaFoldDB" id="A0A2W4QLQ1"/>
<organism evidence="4 5">
    <name type="scientific">Candidatus Methylumidiphilus alinenensis</name>
    <dbReference type="NCBI Taxonomy" id="2202197"/>
    <lineage>
        <taxon>Bacteria</taxon>
        <taxon>Pseudomonadati</taxon>
        <taxon>Pseudomonadota</taxon>
        <taxon>Gammaproteobacteria</taxon>
        <taxon>Methylococcales</taxon>
        <taxon>Candidatus Methylumidiphilus</taxon>
    </lineage>
</organism>
<dbReference type="InterPro" id="IPR000326">
    <property type="entry name" value="PAP2/HPO"/>
</dbReference>
<evidence type="ECO:0000313" key="4">
    <source>
        <dbReference type="EMBL" id="PZN68988.1"/>
    </source>
</evidence>
<dbReference type="GO" id="GO:0003993">
    <property type="term" value="F:acid phosphatase activity"/>
    <property type="evidence" value="ECO:0007669"/>
    <property type="project" value="UniProtKB-EC"/>
</dbReference>
<comment type="similarity">
    <text evidence="1">Belongs to the class A bacterial acid phosphatase family.</text>
</comment>
<evidence type="ECO:0000256" key="1">
    <source>
        <dbReference type="PIRNR" id="PIRNR000897"/>
    </source>
</evidence>
<dbReference type="InterPro" id="IPR001011">
    <property type="entry name" value="Acid_Pase_classA_bac"/>
</dbReference>
<dbReference type="Proteomes" id="UP000249396">
    <property type="component" value="Unassembled WGS sequence"/>
</dbReference>
<feature type="chain" id="PRO_5015984126" description="Acid phosphatase" evidence="2">
    <location>
        <begin position="24"/>
        <end position="283"/>
    </location>
</feature>
<dbReference type="InterPro" id="IPR036938">
    <property type="entry name" value="PAP2/HPO_sf"/>
</dbReference>
<dbReference type="EC" id="3.1.3.2" evidence="1"/>